<dbReference type="GO" id="GO:0005634">
    <property type="term" value="C:nucleus"/>
    <property type="evidence" value="ECO:0007669"/>
    <property type="project" value="TreeGrafter"/>
</dbReference>
<organism evidence="3 4">
    <name type="scientific">Apophysomyces ossiformis</name>
    <dbReference type="NCBI Taxonomy" id="679940"/>
    <lineage>
        <taxon>Eukaryota</taxon>
        <taxon>Fungi</taxon>
        <taxon>Fungi incertae sedis</taxon>
        <taxon>Mucoromycota</taxon>
        <taxon>Mucoromycotina</taxon>
        <taxon>Mucoromycetes</taxon>
        <taxon>Mucorales</taxon>
        <taxon>Mucorineae</taxon>
        <taxon>Mucoraceae</taxon>
        <taxon>Apophysomyces</taxon>
    </lineage>
</organism>
<accession>A0A8H7EPR4</accession>
<feature type="domain" description="Serine hydrolase" evidence="2">
    <location>
        <begin position="26"/>
        <end position="237"/>
    </location>
</feature>
<reference evidence="3" key="1">
    <citation type="submission" date="2020-01" db="EMBL/GenBank/DDBJ databases">
        <title>Genome Sequencing of Three Apophysomyces-Like Fungal Strains Confirms a Novel Fungal Genus in the Mucoromycota with divergent Burkholderia-like Endosymbiotic Bacteria.</title>
        <authorList>
            <person name="Stajich J.E."/>
            <person name="Macias A.M."/>
            <person name="Carter-House D."/>
            <person name="Lovett B."/>
            <person name="Kasson L.R."/>
            <person name="Berry K."/>
            <person name="Grigoriev I."/>
            <person name="Chang Y."/>
            <person name="Spatafora J."/>
            <person name="Kasson M.T."/>
        </authorList>
    </citation>
    <scope>NUCLEOTIDE SEQUENCE</scope>
    <source>
        <strain evidence="3">NRRL A-21654</strain>
    </source>
</reference>
<dbReference type="InterPro" id="IPR029058">
    <property type="entry name" value="AB_hydrolase_fold"/>
</dbReference>
<keyword evidence="1" id="KW-0378">Hydrolase</keyword>
<evidence type="ECO:0000313" key="3">
    <source>
        <dbReference type="EMBL" id="KAF7725970.1"/>
    </source>
</evidence>
<gene>
    <name evidence="3" type="ORF">EC973_009116</name>
</gene>
<evidence type="ECO:0000259" key="2">
    <source>
        <dbReference type="Pfam" id="PF03959"/>
    </source>
</evidence>
<name>A0A8H7EPR4_9FUNG</name>
<dbReference type="Proteomes" id="UP000605846">
    <property type="component" value="Unassembled WGS sequence"/>
</dbReference>
<keyword evidence="4" id="KW-1185">Reference proteome</keyword>
<dbReference type="InterPro" id="IPR005645">
    <property type="entry name" value="FSH-like_dom"/>
</dbReference>
<dbReference type="Pfam" id="PF03959">
    <property type="entry name" value="FSH1"/>
    <property type="match status" value="1"/>
</dbReference>
<dbReference type="GO" id="GO:0016787">
    <property type="term" value="F:hydrolase activity"/>
    <property type="evidence" value="ECO:0007669"/>
    <property type="project" value="UniProtKB-KW"/>
</dbReference>
<comment type="caution">
    <text evidence="3">The sequence shown here is derived from an EMBL/GenBank/DDBJ whole genome shotgun (WGS) entry which is preliminary data.</text>
</comment>
<evidence type="ECO:0000313" key="4">
    <source>
        <dbReference type="Proteomes" id="UP000605846"/>
    </source>
</evidence>
<evidence type="ECO:0000256" key="1">
    <source>
        <dbReference type="ARBA" id="ARBA00022801"/>
    </source>
</evidence>
<dbReference type="GO" id="GO:0005737">
    <property type="term" value="C:cytoplasm"/>
    <property type="evidence" value="ECO:0007669"/>
    <property type="project" value="TreeGrafter"/>
</dbReference>
<dbReference type="PANTHER" id="PTHR48070">
    <property type="entry name" value="ESTERASE OVCA2"/>
    <property type="match status" value="1"/>
</dbReference>
<dbReference type="Gene3D" id="3.40.50.1820">
    <property type="entry name" value="alpha/beta hydrolase"/>
    <property type="match status" value="1"/>
</dbReference>
<dbReference type="InterPro" id="IPR050593">
    <property type="entry name" value="LovG"/>
</dbReference>
<dbReference type="AlphaFoldDB" id="A0A8H7EPR4"/>
<dbReference type="PANTHER" id="PTHR48070:SF6">
    <property type="entry name" value="ESTERASE OVCA2"/>
    <property type="match status" value="1"/>
</dbReference>
<dbReference type="EMBL" id="JABAYA010000086">
    <property type="protein sequence ID" value="KAF7725970.1"/>
    <property type="molecule type" value="Genomic_DNA"/>
</dbReference>
<sequence>MDEFSAFKRQNAAWSFHAVSRRQKNMTPRLRILCLHGLAQNKAVLYNKTAALRKALDDVAEFVYVNAPHSVPLPEYSTVEEREMSYNEEVSEGKMKDQTWYDGGANQSGYIDERGKCLFIYEHLLKQILCLIKGPFDGILGFSQGACFAALLAALLENRSYPELLSPEFNHPPLKFVVLIAGMKAVTQEATSQLHRTKLKTPSLHICGDSDTVVSSEQMQFLADWFDNPVVFKHPGG</sequence>
<dbReference type="SUPFAM" id="SSF53474">
    <property type="entry name" value="alpha/beta-Hydrolases"/>
    <property type="match status" value="1"/>
</dbReference>
<dbReference type="OrthoDB" id="414698at2759"/>
<proteinExistence type="predicted"/>
<protein>
    <recommendedName>
        <fullName evidence="2">Serine hydrolase domain-containing protein</fullName>
    </recommendedName>
</protein>